<evidence type="ECO:0000256" key="2">
    <source>
        <dbReference type="SAM" id="MobiDB-lite"/>
    </source>
</evidence>
<dbReference type="EMBL" id="CP138335">
    <property type="protein sequence ID" value="XBW08052.1"/>
    <property type="molecule type" value="Genomic_DNA"/>
</dbReference>
<comment type="subcellular location">
    <subcellularLocation>
        <location evidence="1">Cell membrane</location>
        <topology evidence="1">Peripheral membrane protein</topology>
        <orientation evidence="1">Cytoplasmic side</orientation>
    </subcellularLocation>
</comment>
<dbReference type="PANTHER" id="PTHR33383:SF1">
    <property type="entry name" value="MEMBRANE PROTEIN INSERTION EFFICIENCY FACTOR-RELATED"/>
    <property type="match status" value="1"/>
</dbReference>
<dbReference type="KEGG" id="sapp:SAC06_00375"/>
<dbReference type="SMART" id="SM01234">
    <property type="entry name" value="Haemolytic"/>
    <property type="match status" value="1"/>
</dbReference>
<proteinExistence type="inferred from homology"/>
<evidence type="ECO:0000313" key="3">
    <source>
        <dbReference type="EMBL" id="XBW08052.1"/>
    </source>
</evidence>
<feature type="compositionally biased region" description="Basic and acidic residues" evidence="2">
    <location>
        <begin position="89"/>
        <end position="100"/>
    </location>
</feature>
<evidence type="ECO:0000256" key="1">
    <source>
        <dbReference type="HAMAP-Rule" id="MF_00386"/>
    </source>
</evidence>
<name>A0AAU7V9T0_9ACTO</name>
<dbReference type="PANTHER" id="PTHR33383">
    <property type="entry name" value="MEMBRANE PROTEIN INSERTION EFFICIENCY FACTOR-RELATED"/>
    <property type="match status" value="1"/>
</dbReference>
<dbReference type="InterPro" id="IPR002696">
    <property type="entry name" value="Membr_insert_effic_factor_YidD"/>
</dbReference>
<dbReference type="NCBIfam" id="TIGR00278">
    <property type="entry name" value="membrane protein insertion efficiency factor YidD"/>
    <property type="match status" value="1"/>
</dbReference>
<sequence length="100" mass="11424">MINPVSAALQWLVRGYQKFISPALGPRCRYYPSCSNYMLEALRVHGAIKGLLLGTWRVLRCNPWSLGGVDHVPEKGKWKAPEWIPPDDWVGHDLPDQKDR</sequence>
<gene>
    <name evidence="3" type="primary">yidD</name>
    <name evidence="3" type="ORF">SAC06_00375</name>
</gene>
<organism evidence="3">
    <name type="scientific">Scrofimicrobium appendicitidis</name>
    <dbReference type="NCBI Taxonomy" id="3079930"/>
    <lineage>
        <taxon>Bacteria</taxon>
        <taxon>Bacillati</taxon>
        <taxon>Actinomycetota</taxon>
        <taxon>Actinomycetes</taxon>
        <taxon>Actinomycetales</taxon>
        <taxon>Actinomycetaceae</taxon>
        <taxon>Scrofimicrobium</taxon>
    </lineage>
</organism>
<comment type="function">
    <text evidence="1">Could be involved in insertion of integral membrane proteins into the membrane.</text>
</comment>
<keyword evidence="1" id="KW-1003">Cell membrane</keyword>
<dbReference type="HAMAP" id="MF_00386">
    <property type="entry name" value="UPF0161_YidD"/>
    <property type="match status" value="1"/>
</dbReference>
<dbReference type="AlphaFoldDB" id="A0AAU7V9T0"/>
<dbReference type="Pfam" id="PF01809">
    <property type="entry name" value="YidD"/>
    <property type="match status" value="1"/>
</dbReference>
<feature type="region of interest" description="Disordered" evidence="2">
    <location>
        <begin position="79"/>
        <end position="100"/>
    </location>
</feature>
<accession>A0AAU7V9T0</accession>
<keyword evidence="1" id="KW-0472">Membrane</keyword>
<comment type="similarity">
    <text evidence="1">Belongs to the UPF0161 family.</text>
</comment>
<reference evidence="3" key="1">
    <citation type="submission" date="2023-11" db="EMBL/GenBank/DDBJ databases">
        <title>Scrofimicrobium hongkongense sp. nov., isolated from a patient with peritonitis.</title>
        <authorList>
            <person name="Lao H.Y."/>
            <person name="Wong A.Y.P."/>
            <person name="Ng T.L."/>
            <person name="Wong R.Y.L."/>
            <person name="Yau M.C.Y."/>
            <person name="Lam J.Y.W."/>
            <person name="Siu G.K.H."/>
        </authorList>
    </citation>
    <scope>NUCLEOTIDE SEQUENCE</scope>
    <source>
        <strain evidence="3">R131</strain>
    </source>
</reference>
<dbReference type="GO" id="GO:0005886">
    <property type="term" value="C:plasma membrane"/>
    <property type="evidence" value="ECO:0007669"/>
    <property type="project" value="UniProtKB-SubCell"/>
</dbReference>
<dbReference type="RefSeq" id="WP_350258252.1">
    <property type="nucleotide sequence ID" value="NZ_CP138335.1"/>
</dbReference>
<protein>
    <recommendedName>
        <fullName evidence="1">Putative membrane protein insertion efficiency factor</fullName>
    </recommendedName>
</protein>